<name>A0A2V1P143_9RHOB</name>
<dbReference type="AlphaFoldDB" id="A0A2V1P143"/>
<keyword evidence="3" id="KW-1185">Reference proteome</keyword>
<sequence>MKRILATIGAVLALGACDDVAMSSAAGGGGMREYIVLGSSMSFEQCRARGGLIIRDQGSPMVACDPRVVGEPVPPDEFDHPDSPVPQPGENA</sequence>
<reference evidence="3" key="1">
    <citation type="submission" date="2018-05" db="EMBL/GenBank/DDBJ databases">
        <authorList>
            <person name="Du Z."/>
            <person name="Wang X."/>
        </authorList>
    </citation>
    <scope>NUCLEOTIDE SEQUENCE [LARGE SCALE GENOMIC DNA]</scope>
    <source>
        <strain evidence="3">WDS4C29</strain>
    </source>
</reference>
<dbReference type="OrthoDB" id="7652215at2"/>
<dbReference type="EMBL" id="QETF01000019">
    <property type="protein sequence ID" value="PWG16036.1"/>
    <property type="molecule type" value="Genomic_DNA"/>
</dbReference>
<evidence type="ECO:0000313" key="3">
    <source>
        <dbReference type="Proteomes" id="UP000245293"/>
    </source>
</evidence>
<accession>A0A2V1P143</accession>
<protein>
    <recommendedName>
        <fullName evidence="4">Lipoprotein</fullName>
    </recommendedName>
</protein>
<feature type="compositionally biased region" description="Pro residues" evidence="1">
    <location>
        <begin position="83"/>
        <end position="92"/>
    </location>
</feature>
<evidence type="ECO:0000256" key="1">
    <source>
        <dbReference type="SAM" id="MobiDB-lite"/>
    </source>
</evidence>
<proteinExistence type="predicted"/>
<dbReference type="RefSeq" id="WP_109389667.1">
    <property type="nucleotide sequence ID" value="NZ_QETF01000019.1"/>
</dbReference>
<evidence type="ECO:0008006" key="4">
    <source>
        <dbReference type="Google" id="ProtNLM"/>
    </source>
</evidence>
<organism evidence="2 3">
    <name type="scientific">Salibaculum griseiflavum</name>
    <dbReference type="NCBI Taxonomy" id="1914409"/>
    <lineage>
        <taxon>Bacteria</taxon>
        <taxon>Pseudomonadati</taxon>
        <taxon>Pseudomonadota</taxon>
        <taxon>Alphaproteobacteria</taxon>
        <taxon>Rhodobacterales</taxon>
        <taxon>Roseobacteraceae</taxon>
        <taxon>Salibaculum</taxon>
    </lineage>
</organism>
<dbReference type="Proteomes" id="UP000245293">
    <property type="component" value="Unassembled WGS sequence"/>
</dbReference>
<comment type="caution">
    <text evidence="2">The sequence shown here is derived from an EMBL/GenBank/DDBJ whole genome shotgun (WGS) entry which is preliminary data.</text>
</comment>
<dbReference type="PROSITE" id="PS51257">
    <property type="entry name" value="PROKAR_LIPOPROTEIN"/>
    <property type="match status" value="1"/>
</dbReference>
<gene>
    <name evidence="2" type="ORF">DFK10_14075</name>
</gene>
<evidence type="ECO:0000313" key="2">
    <source>
        <dbReference type="EMBL" id="PWG16036.1"/>
    </source>
</evidence>
<feature type="region of interest" description="Disordered" evidence="1">
    <location>
        <begin position="69"/>
        <end position="92"/>
    </location>
</feature>